<dbReference type="EMBL" id="SOKU01000138">
    <property type="protein sequence ID" value="TES86038.1"/>
    <property type="molecule type" value="Genomic_DNA"/>
</dbReference>
<dbReference type="InterPro" id="IPR036291">
    <property type="entry name" value="NAD(P)-bd_dom_sf"/>
</dbReference>
<dbReference type="InterPro" id="IPR000683">
    <property type="entry name" value="Gfo/Idh/MocA-like_OxRdtase_N"/>
</dbReference>
<reference evidence="3 4" key="1">
    <citation type="submission" date="2019-03" db="EMBL/GenBank/DDBJ databases">
        <title>Metabolic potential of uncultured bacteria and archaea associated with petroleum seepage in deep-sea sediments.</title>
        <authorList>
            <person name="Dong X."/>
            <person name="Hubert C."/>
        </authorList>
    </citation>
    <scope>NUCLEOTIDE SEQUENCE [LARGE SCALE GENOMIC DNA]</scope>
    <source>
        <strain evidence="3">E44_bin92</strain>
    </source>
</reference>
<evidence type="ECO:0000313" key="4">
    <source>
        <dbReference type="Proteomes" id="UP000320781"/>
    </source>
</evidence>
<dbReference type="Gene3D" id="3.30.360.10">
    <property type="entry name" value="Dihydrodipicolinate Reductase, domain 2"/>
    <property type="match status" value="1"/>
</dbReference>
<gene>
    <name evidence="3" type="ORF">E3J95_02945</name>
</gene>
<evidence type="ECO:0000259" key="1">
    <source>
        <dbReference type="Pfam" id="PF01408"/>
    </source>
</evidence>
<dbReference type="GO" id="GO:0000166">
    <property type="term" value="F:nucleotide binding"/>
    <property type="evidence" value="ECO:0007669"/>
    <property type="project" value="InterPro"/>
</dbReference>
<proteinExistence type="predicted"/>
<comment type="caution">
    <text evidence="3">The sequence shown here is derived from an EMBL/GenBank/DDBJ whole genome shotgun (WGS) entry which is preliminary data.</text>
</comment>
<evidence type="ECO:0000313" key="3">
    <source>
        <dbReference type="EMBL" id="TES86038.1"/>
    </source>
</evidence>
<protein>
    <submittedName>
        <fullName evidence="3">Gfo/Idh/MocA family oxidoreductase</fullName>
    </submittedName>
</protein>
<dbReference type="AlphaFoldDB" id="A0A523QK55"/>
<dbReference type="SUPFAM" id="SSF51735">
    <property type="entry name" value="NAD(P)-binding Rossmann-fold domains"/>
    <property type="match status" value="1"/>
</dbReference>
<dbReference type="Pfam" id="PF22725">
    <property type="entry name" value="GFO_IDH_MocA_C3"/>
    <property type="match status" value="1"/>
</dbReference>
<feature type="domain" description="GFO/IDH/MocA-like oxidoreductase" evidence="2">
    <location>
        <begin position="154"/>
        <end position="240"/>
    </location>
</feature>
<dbReference type="Pfam" id="PF01408">
    <property type="entry name" value="GFO_IDH_MocA"/>
    <property type="match status" value="1"/>
</dbReference>
<name>A0A523QK55_UNCAE</name>
<feature type="domain" description="Gfo/Idh/MocA-like oxidoreductase N-terminal" evidence="1">
    <location>
        <begin position="3"/>
        <end position="121"/>
    </location>
</feature>
<dbReference type="PANTHER" id="PTHR43249">
    <property type="entry name" value="UDP-N-ACETYL-2-AMINO-2-DEOXY-D-GLUCURONATE OXIDASE"/>
    <property type="match status" value="1"/>
</dbReference>
<organism evidence="3 4">
    <name type="scientific">Aerophobetes bacterium</name>
    <dbReference type="NCBI Taxonomy" id="2030807"/>
    <lineage>
        <taxon>Bacteria</taxon>
        <taxon>Candidatus Aerophobota</taxon>
    </lineage>
</organism>
<sequence length="322" mass="36360">MEVKVGFIGAGKIAHRHMEKLARIEDARLTSFCDIEEARSREAVRKYGGRYYTKYRQMLEKEDLDAVYVCLPPFAHTDQEILAAEAGINVFVEKPIALDLGKVHQIKEVVEKNGIITSVGYLYRYADIVNRAKEILSRKKVALFLGYYFCPIPSLHWWGARHRSGGQIVEQTTHIFDLARYLVGEVDQIYGQRIGGLRDEKNENSDIDDASCVTLRFRNGAIGNISSSCLLSHGRDWGADLITPDMRIQLHLSSHLLRISNGRREEMRMQIDPYELEDKAFIEAVKEGNPGKIRSSYGDALKTLELTLAANSALDKGTIVTL</sequence>
<accession>A0A523QK55</accession>
<dbReference type="InterPro" id="IPR052515">
    <property type="entry name" value="Gfo/Idh/MocA_Oxidoreductase"/>
</dbReference>
<evidence type="ECO:0000259" key="2">
    <source>
        <dbReference type="Pfam" id="PF22725"/>
    </source>
</evidence>
<dbReference type="SUPFAM" id="SSF55347">
    <property type="entry name" value="Glyceraldehyde-3-phosphate dehydrogenase-like, C-terminal domain"/>
    <property type="match status" value="1"/>
</dbReference>
<dbReference type="Proteomes" id="UP000320781">
    <property type="component" value="Unassembled WGS sequence"/>
</dbReference>
<dbReference type="PANTHER" id="PTHR43249:SF1">
    <property type="entry name" value="D-GLUCOSIDE 3-DEHYDROGENASE"/>
    <property type="match status" value="1"/>
</dbReference>
<dbReference type="Gene3D" id="3.40.50.720">
    <property type="entry name" value="NAD(P)-binding Rossmann-like Domain"/>
    <property type="match status" value="1"/>
</dbReference>
<dbReference type="InterPro" id="IPR055170">
    <property type="entry name" value="GFO_IDH_MocA-like_dom"/>
</dbReference>